<feature type="transmembrane region" description="Helical" evidence="1">
    <location>
        <begin position="364"/>
        <end position="384"/>
    </location>
</feature>
<proteinExistence type="predicted"/>
<dbReference type="GO" id="GO:0005886">
    <property type="term" value="C:plasma membrane"/>
    <property type="evidence" value="ECO:0007669"/>
    <property type="project" value="TreeGrafter"/>
</dbReference>
<dbReference type="SUPFAM" id="SSF82693">
    <property type="entry name" value="Multidrug efflux transporter AcrB pore domain, PN1, PN2, PC1 and PC2 subdomains"/>
    <property type="match status" value="2"/>
</dbReference>
<dbReference type="EMBL" id="AAOA02000001">
    <property type="protein sequence ID" value="EAQ97862.1"/>
    <property type="molecule type" value="Genomic_DNA"/>
</dbReference>
<dbReference type="InterPro" id="IPR027463">
    <property type="entry name" value="AcrB_DN_DC_subdom"/>
</dbReference>
<dbReference type="PANTHER" id="PTHR32063">
    <property type="match status" value="1"/>
</dbReference>
<evidence type="ECO:0000313" key="3">
    <source>
        <dbReference type="Proteomes" id="UP000019205"/>
    </source>
</evidence>
<feature type="transmembrane region" description="Helical" evidence="1">
    <location>
        <begin position="436"/>
        <end position="454"/>
    </location>
</feature>
<feature type="transmembrane region" description="Helical" evidence="1">
    <location>
        <begin position="532"/>
        <end position="554"/>
    </location>
</feature>
<reference evidence="2 3" key="1">
    <citation type="journal article" date="2007" name="Proc. Natl. Acad. Sci. U.S.A.">
        <title>Characterization of a marine gammaproteobacterium capable of aerobic anoxygenic photosynthesis.</title>
        <authorList>
            <person name="Fuchs B.M."/>
            <person name="Spring S."/>
            <person name="Teeling H."/>
            <person name="Quast C."/>
            <person name="Wulf J."/>
            <person name="Schattenhofer M."/>
            <person name="Yan S."/>
            <person name="Ferriera S."/>
            <person name="Johnson J."/>
            <person name="Glockner F.O."/>
            <person name="Amann R."/>
        </authorList>
    </citation>
    <scope>NUCLEOTIDE SEQUENCE [LARGE SCALE GENOMIC DNA]</scope>
    <source>
        <strain evidence="2">KT71</strain>
    </source>
</reference>
<dbReference type="SUPFAM" id="SSF82866">
    <property type="entry name" value="Multidrug efflux transporter AcrB transmembrane domain"/>
    <property type="match status" value="2"/>
</dbReference>
<dbReference type="STRING" id="314285.KT71_14894"/>
<comment type="caution">
    <text evidence="2">The sequence shown here is derived from an EMBL/GenBank/DDBJ whole genome shotgun (WGS) entry which is preliminary data.</text>
</comment>
<dbReference type="HOGENOM" id="CLU_002755_1_2_6"/>
<dbReference type="PRINTS" id="PR00702">
    <property type="entry name" value="ACRIFLAVINRP"/>
</dbReference>
<dbReference type="Gene3D" id="3.30.70.1430">
    <property type="entry name" value="Multidrug efflux transporter AcrB pore domain"/>
    <property type="match status" value="2"/>
</dbReference>
<accession>A4A867</accession>
<feature type="transmembrane region" description="Helical" evidence="1">
    <location>
        <begin position="466"/>
        <end position="489"/>
    </location>
</feature>
<gene>
    <name evidence="2" type="ORF">KT71_14894</name>
</gene>
<dbReference type="Gene3D" id="3.30.2090.10">
    <property type="entry name" value="Multidrug efflux transporter AcrB TolC docking domain, DN and DC subdomains"/>
    <property type="match status" value="2"/>
</dbReference>
<keyword evidence="1" id="KW-0472">Membrane</keyword>
<dbReference type="Gene3D" id="3.30.70.1320">
    <property type="entry name" value="Multidrug efflux transporter AcrB pore domain like"/>
    <property type="match status" value="1"/>
</dbReference>
<dbReference type="GO" id="GO:0042910">
    <property type="term" value="F:xenobiotic transmembrane transporter activity"/>
    <property type="evidence" value="ECO:0007669"/>
    <property type="project" value="TreeGrafter"/>
</dbReference>
<dbReference type="Gene3D" id="1.20.1640.10">
    <property type="entry name" value="Multidrug efflux transporter AcrB transmembrane domain"/>
    <property type="match status" value="2"/>
</dbReference>
<dbReference type="Pfam" id="PF00873">
    <property type="entry name" value="ACR_tran"/>
    <property type="match status" value="1"/>
</dbReference>
<dbReference type="eggNOG" id="COG0841">
    <property type="taxonomic scope" value="Bacteria"/>
</dbReference>
<dbReference type="Proteomes" id="UP000019205">
    <property type="component" value="Chromosome"/>
</dbReference>
<evidence type="ECO:0000256" key="1">
    <source>
        <dbReference type="SAM" id="Phobius"/>
    </source>
</evidence>
<feature type="transmembrane region" description="Helical" evidence="1">
    <location>
        <begin position="999"/>
        <end position="1023"/>
    </location>
</feature>
<dbReference type="InterPro" id="IPR001036">
    <property type="entry name" value="Acrflvin-R"/>
</dbReference>
<keyword evidence="3" id="KW-1185">Reference proteome</keyword>
<dbReference type="OrthoDB" id="9757940at2"/>
<feature type="transmembrane region" description="Helical" evidence="1">
    <location>
        <begin position="338"/>
        <end position="357"/>
    </location>
</feature>
<sequence length="1052" mass="113921">MLAKLLYSHSRYLWLTVIVILMVGAASMRSLGRQEDPTITNFVATVTTFFPGAEPARIEALVSKPLERELRAIAEVDEVKSTSSTGVSSIVIELYETLEASAIERAWSEVRDAIDDASRQFPAGVASPVFDNDRTTAYVRIIALTSAPGYDLSLPLLSRSAEDLAERARNFLGTQFVDIYGEASEEIRVDVNEQSLLARGISIGELTRALQGADPRRASGRASGDVNDLLIEIDGEFDSAERVANVIIRTDAAGNSVSVGDIARVYRAQQTPPQALAHTDGRRGILLGVAMNEGQQVDKWSQQFEGFLDEYRAQAPAGIDITTSYNQATYTEARLQDVLTNLAIGVLLVLLVLLFTLGLRAATVVAVILPLCTLVSLVIMNQIGLPIHQMSVTGLVVALGLLVDGSIVMTDEVRKRLLDNEAPLDAIGESVHRMRIPLLSSTATTILAFVPMVILPGPAGDFLGSIAKAVVIMLGSSLVLALVITPVLAARLLPGGLNKGSHWWETGVASGAMGRSLSRALDWSIRHPAGSVALALALPVAGFLAFPTLTAQFFPGTDRDQLSLKVTLPPGRSITDTYALVQELDERLRDEPLIRRVDWTVGESAPQFYYNLVRNKEGIPSYAQAMVLTTDENRTDDLIRRLQTELDAEYPQARILVLGIEQGPPVSAPLEVDLFGPDLETLRHLGEEFRLRMERVPDITHSTTGLIAGAPKLVFKLDEQRVRMAGLDLATVADTLDAALRGRIGGEILEGTQRLPVRARLNENAWSDPEEIASIRLPLPASDGDSRTMQSISLSTLGQFSLEPSNSPITRRDGERINTVQGYVTRGVLAEGALKDLQAILAEDPVALPFGYRYQFGGNSDARASVVQNIIAPMGLIVAALLATIVLTFNSWRLSAVAFSVFVLSMGLSLLSLAIFRYPFGVQALIGVIGSIGVSINAAIIILTALQLDTRASRGEPAAVRDVVMDSSRHIVSTTITTFGGFLPLILEGSQFWPPFAMAIAGGVLLSTVVSFFYIPPMFMLCYRRRHRRLQAEQHPTLVKDDDGNRLMGNAA</sequence>
<feature type="transmembrane region" description="Helical" evidence="1">
    <location>
        <begin position="924"/>
        <end position="946"/>
    </location>
</feature>
<keyword evidence="1" id="KW-0812">Transmembrane</keyword>
<dbReference type="RefSeq" id="WP_008295412.1">
    <property type="nucleotide sequence ID" value="NZ_CM002299.1"/>
</dbReference>
<protein>
    <submittedName>
        <fullName evidence="2">Cation/multidrug efflux pump</fullName>
    </submittedName>
</protein>
<feature type="transmembrane region" description="Helical" evidence="1">
    <location>
        <begin position="870"/>
        <end position="889"/>
    </location>
</feature>
<name>A4A867_9GAMM</name>
<feature type="transmembrane region" description="Helical" evidence="1">
    <location>
        <begin position="12"/>
        <end position="32"/>
    </location>
</feature>
<feature type="transmembrane region" description="Helical" evidence="1">
    <location>
        <begin position="967"/>
        <end position="987"/>
    </location>
</feature>
<dbReference type="PANTHER" id="PTHR32063:SF18">
    <property type="entry name" value="CATION EFFLUX SYSTEM PROTEIN"/>
    <property type="match status" value="1"/>
</dbReference>
<feature type="transmembrane region" description="Helical" evidence="1">
    <location>
        <begin position="896"/>
        <end position="918"/>
    </location>
</feature>
<dbReference type="AlphaFoldDB" id="A4A867"/>
<keyword evidence="1" id="KW-1133">Transmembrane helix</keyword>
<dbReference type="Gene3D" id="3.30.70.1440">
    <property type="entry name" value="Multidrug efflux transporter AcrB pore domain"/>
    <property type="match status" value="1"/>
</dbReference>
<organism evidence="2 3">
    <name type="scientific">Congregibacter litoralis KT71</name>
    <dbReference type="NCBI Taxonomy" id="314285"/>
    <lineage>
        <taxon>Bacteria</taxon>
        <taxon>Pseudomonadati</taxon>
        <taxon>Pseudomonadota</taxon>
        <taxon>Gammaproteobacteria</taxon>
        <taxon>Cellvibrionales</taxon>
        <taxon>Halieaceae</taxon>
        <taxon>Congregibacter</taxon>
    </lineage>
</organism>
<dbReference type="SUPFAM" id="SSF82714">
    <property type="entry name" value="Multidrug efflux transporter AcrB TolC docking domain, DN and DC subdomains"/>
    <property type="match status" value="2"/>
</dbReference>
<reference evidence="2 3" key="2">
    <citation type="journal article" date="2009" name="PLoS ONE">
        <title>The photosynthetic apparatus and its regulation in the aerobic gammaproteobacterium Congregibacter litoralis gen. nov., sp. nov.</title>
        <authorList>
            <person name="Spring S."/>
            <person name="Lunsdorf H."/>
            <person name="Fuchs B.M."/>
            <person name="Tindall B.J."/>
        </authorList>
    </citation>
    <scope>NUCLEOTIDE SEQUENCE [LARGE SCALE GENOMIC DNA]</scope>
    <source>
        <strain evidence="2">KT71</strain>
    </source>
</reference>
<evidence type="ECO:0000313" key="2">
    <source>
        <dbReference type="EMBL" id="EAQ97862.1"/>
    </source>
</evidence>